<protein>
    <submittedName>
        <fullName evidence="2">Uncharacterized protein</fullName>
    </submittedName>
</protein>
<gene>
    <name evidence="2" type="ORF">HMN09_01234200</name>
</gene>
<dbReference type="OrthoDB" id="2942507at2759"/>
<sequence length="152" mass="16257">MSPVNNENQHPSGQRPSGQRVSRYYRNDQNGWSVRPAAALPAGNDVPPPPYTAAAAPGAAAQQPPIVPMEVDPPADQQGNPLPFDVPLNTNLIDGQAALRTLFFHRGTPFNVGLNEICQVMGLHPAVAQLGYKWDNSRVSALPCPGYLGRLG</sequence>
<feature type="compositionally biased region" description="Low complexity" evidence="1">
    <location>
        <begin position="52"/>
        <end position="64"/>
    </location>
</feature>
<evidence type="ECO:0000313" key="2">
    <source>
        <dbReference type="EMBL" id="KAF7291746.1"/>
    </source>
</evidence>
<evidence type="ECO:0000256" key="1">
    <source>
        <dbReference type="SAM" id="MobiDB-lite"/>
    </source>
</evidence>
<dbReference type="AlphaFoldDB" id="A0A8H6S483"/>
<comment type="caution">
    <text evidence="2">The sequence shown here is derived from an EMBL/GenBank/DDBJ whole genome shotgun (WGS) entry which is preliminary data.</text>
</comment>
<feature type="region of interest" description="Disordered" evidence="1">
    <location>
        <begin position="1"/>
        <end position="81"/>
    </location>
</feature>
<dbReference type="Proteomes" id="UP000613580">
    <property type="component" value="Unassembled WGS sequence"/>
</dbReference>
<accession>A0A8H6S483</accession>
<evidence type="ECO:0000313" key="3">
    <source>
        <dbReference type="Proteomes" id="UP000613580"/>
    </source>
</evidence>
<keyword evidence="3" id="KW-1185">Reference proteome</keyword>
<proteinExistence type="predicted"/>
<name>A0A8H6S483_MYCCL</name>
<dbReference type="EMBL" id="JACAZE010000023">
    <property type="protein sequence ID" value="KAF7291746.1"/>
    <property type="molecule type" value="Genomic_DNA"/>
</dbReference>
<reference evidence="2" key="1">
    <citation type="submission" date="2020-05" db="EMBL/GenBank/DDBJ databases">
        <title>Mycena genomes resolve the evolution of fungal bioluminescence.</title>
        <authorList>
            <person name="Tsai I.J."/>
        </authorList>
    </citation>
    <scope>NUCLEOTIDE SEQUENCE</scope>
    <source>
        <strain evidence="2">110903Hualien_Pintung</strain>
    </source>
</reference>
<feature type="compositionally biased region" description="Polar residues" evidence="1">
    <location>
        <begin position="1"/>
        <end position="20"/>
    </location>
</feature>
<organism evidence="2 3">
    <name type="scientific">Mycena chlorophos</name>
    <name type="common">Agaric fungus</name>
    <name type="synonym">Agaricus chlorophos</name>
    <dbReference type="NCBI Taxonomy" id="658473"/>
    <lineage>
        <taxon>Eukaryota</taxon>
        <taxon>Fungi</taxon>
        <taxon>Dikarya</taxon>
        <taxon>Basidiomycota</taxon>
        <taxon>Agaricomycotina</taxon>
        <taxon>Agaricomycetes</taxon>
        <taxon>Agaricomycetidae</taxon>
        <taxon>Agaricales</taxon>
        <taxon>Marasmiineae</taxon>
        <taxon>Mycenaceae</taxon>
        <taxon>Mycena</taxon>
    </lineage>
</organism>